<comment type="caution">
    <text evidence="2">The sequence shown here is derived from an EMBL/GenBank/DDBJ whole genome shotgun (WGS) entry which is preliminary data.</text>
</comment>
<evidence type="ECO:0000313" key="2">
    <source>
        <dbReference type="EMBL" id="KAK4130474.1"/>
    </source>
</evidence>
<evidence type="ECO:0000256" key="1">
    <source>
        <dbReference type="SAM" id="MobiDB-lite"/>
    </source>
</evidence>
<keyword evidence="3" id="KW-1185">Reference proteome</keyword>
<feature type="region of interest" description="Disordered" evidence="1">
    <location>
        <begin position="158"/>
        <end position="187"/>
    </location>
</feature>
<feature type="compositionally biased region" description="Basic and acidic residues" evidence="1">
    <location>
        <begin position="178"/>
        <end position="187"/>
    </location>
</feature>
<reference evidence="2" key="1">
    <citation type="journal article" date="2023" name="Mol. Phylogenet. Evol.">
        <title>Genome-scale phylogeny and comparative genomics of the fungal order Sordariales.</title>
        <authorList>
            <person name="Hensen N."/>
            <person name="Bonometti L."/>
            <person name="Westerberg I."/>
            <person name="Brannstrom I.O."/>
            <person name="Guillou S."/>
            <person name="Cros-Aarteil S."/>
            <person name="Calhoun S."/>
            <person name="Haridas S."/>
            <person name="Kuo A."/>
            <person name="Mondo S."/>
            <person name="Pangilinan J."/>
            <person name="Riley R."/>
            <person name="LaButti K."/>
            <person name="Andreopoulos B."/>
            <person name="Lipzen A."/>
            <person name="Chen C."/>
            <person name="Yan M."/>
            <person name="Daum C."/>
            <person name="Ng V."/>
            <person name="Clum A."/>
            <person name="Steindorff A."/>
            <person name="Ohm R.A."/>
            <person name="Martin F."/>
            <person name="Silar P."/>
            <person name="Natvig D.O."/>
            <person name="Lalanne C."/>
            <person name="Gautier V."/>
            <person name="Ament-Velasquez S.L."/>
            <person name="Kruys A."/>
            <person name="Hutchinson M.I."/>
            <person name="Powell A.J."/>
            <person name="Barry K."/>
            <person name="Miller A.N."/>
            <person name="Grigoriev I.V."/>
            <person name="Debuchy R."/>
            <person name="Gladieux P."/>
            <person name="Hiltunen Thoren M."/>
            <person name="Johannesson H."/>
        </authorList>
    </citation>
    <scope>NUCLEOTIDE SEQUENCE</scope>
    <source>
        <strain evidence="2">CBS 123565</strain>
    </source>
</reference>
<reference evidence="2" key="2">
    <citation type="submission" date="2023-05" db="EMBL/GenBank/DDBJ databases">
        <authorList>
            <consortium name="Lawrence Berkeley National Laboratory"/>
            <person name="Steindorff A."/>
            <person name="Hensen N."/>
            <person name="Bonometti L."/>
            <person name="Westerberg I."/>
            <person name="Brannstrom I.O."/>
            <person name="Guillou S."/>
            <person name="Cros-Aarteil S."/>
            <person name="Calhoun S."/>
            <person name="Haridas S."/>
            <person name="Kuo A."/>
            <person name="Mondo S."/>
            <person name="Pangilinan J."/>
            <person name="Riley R."/>
            <person name="Labutti K."/>
            <person name="Andreopoulos B."/>
            <person name="Lipzen A."/>
            <person name="Chen C."/>
            <person name="Yanf M."/>
            <person name="Daum C."/>
            <person name="Ng V."/>
            <person name="Clum A."/>
            <person name="Ohm R."/>
            <person name="Martin F."/>
            <person name="Silar P."/>
            <person name="Natvig D."/>
            <person name="Lalanne C."/>
            <person name="Gautier V."/>
            <person name="Ament-Velasquez S.L."/>
            <person name="Kruys A."/>
            <person name="Hutchinson M.I."/>
            <person name="Powell A.J."/>
            <person name="Barry K."/>
            <person name="Miller A.N."/>
            <person name="Grigoriev I.V."/>
            <person name="Debuchy R."/>
            <person name="Gladieux P."/>
            <person name="Thoren M.H."/>
            <person name="Johannesson H."/>
        </authorList>
    </citation>
    <scope>NUCLEOTIDE SEQUENCE</scope>
    <source>
        <strain evidence="2">CBS 123565</strain>
    </source>
</reference>
<feature type="region of interest" description="Disordered" evidence="1">
    <location>
        <begin position="205"/>
        <end position="225"/>
    </location>
</feature>
<feature type="compositionally biased region" description="Acidic residues" evidence="1">
    <location>
        <begin position="273"/>
        <end position="312"/>
    </location>
</feature>
<dbReference type="AlphaFoldDB" id="A0AAN6UD06"/>
<feature type="compositionally biased region" description="Pro residues" evidence="1">
    <location>
        <begin position="211"/>
        <end position="222"/>
    </location>
</feature>
<feature type="region of interest" description="Disordered" evidence="1">
    <location>
        <begin position="1"/>
        <end position="92"/>
    </location>
</feature>
<feature type="compositionally biased region" description="Basic residues" evidence="1">
    <location>
        <begin position="343"/>
        <end position="353"/>
    </location>
</feature>
<protein>
    <submittedName>
        <fullName evidence="2">Uncharacterized protein</fullName>
    </submittedName>
</protein>
<feature type="compositionally biased region" description="Pro residues" evidence="1">
    <location>
        <begin position="60"/>
        <end position="71"/>
    </location>
</feature>
<proteinExistence type="predicted"/>
<dbReference type="Proteomes" id="UP001304895">
    <property type="component" value="Unassembled WGS sequence"/>
</dbReference>
<gene>
    <name evidence="2" type="ORF">BT67DRAFT_220776</name>
</gene>
<sequence>MAASLPPLPFKAQNSPVTPPPDFQMFMKGPPPQFQAPFTQGRYQAMMSPSLQGKSAQAPQPQPRPPLPTPAPSNADLAGPAPPNPPTDPAAAVDPRYIAMASRIASYYQQRCQAVANFQQQRCQAWANAQRQKCQEMMQAATVIVAWYIRDRISRRRKRQKRSFKRALSQRAAATRSSRGDGKITKGESVRRWVMNVPLATAAAAAAAGPSPLPPPPPPPQELPVDQDEAAFDVDREAPADKDSQLFSVADNLIKSHLARVDIPLLGVLSFDESDSESESEYDIMDYEDELEEYEEEYEDDDGAEMPEDEEERQGRPGGQEKPETAATGTDSKHAHLGTTTKGSRKRSHSSIS</sequence>
<accession>A0AAN6UD06</accession>
<name>A0AAN6UD06_9PEZI</name>
<feature type="compositionally biased region" description="Basic and acidic residues" evidence="1">
    <location>
        <begin position="313"/>
        <end position="324"/>
    </location>
</feature>
<feature type="region of interest" description="Disordered" evidence="1">
    <location>
        <begin position="273"/>
        <end position="353"/>
    </location>
</feature>
<organism evidence="2 3">
    <name type="scientific">Trichocladium antarcticum</name>
    <dbReference type="NCBI Taxonomy" id="1450529"/>
    <lineage>
        <taxon>Eukaryota</taxon>
        <taxon>Fungi</taxon>
        <taxon>Dikarya</taxon>
        <taxon>Ascomycota</taxon>
        <taxon>Pezizomycotina</taxon>
        <taxon>Sordariomycetes</taxon>
        <taxon>Sordariomycetidae</taxon>
        <taxon>Sordariales</taxon>
        <taxon>Chaetomiaceae</taxon>
        <taxon>Trichocladium</taxon>
    </lineage>
</organism>
<evidence type="ECO:0000313" key="3">
    <source>
        <dbReference type="Proteomes" id="UP001304895"/>
    </source>
</evidence>
<feature type="compositionally biased region" description="Polar residues" evidence="1">
    <location>
        <begin position="36"/>
        <end position="55"/>
    </location>
</feature>
<dbReference type="EMBL" id="MU853436">
    <property type="protein sequence ID" value="KAK4130474.1"/>
    <property type="molecule type" value="Genomic_DNA"/>
</dbReference>